<dbReference type="Proteomes" id="UP000001542">
    <property type="component" value="Unassembled WGS sequence"/>
</dbReference>
<reference evidence="3" key="2">
    <citation type="journal article" date="2007" name="Science">
        <title>Draft genome sequence of the sexually transmitted pathogen Trichomonas vaginalis.</title>
        <authorList>
            <person name="Carlton J.M."/>
            <person name="Hirt R.P."/>
            <person name="Silva J.C."/>
            <person name="Delcher A.L."/>
            <person name="Schatz M."/>
            <person name="Zhao Q."/>
            <person name="Wortman J.R."/>
            <person name="Bidwell S.L."/>
            <person name="Alsmark U.C.M."/>
            <person name="Besteiro S."/>
            <person name="Sicheritz-Ponten T."/>
            <person name="Noel C.J."/>
            <person name="Dacks J.B."/>
            <person name="Foster P.G."/>
            <person name="Simillion C."/>
            <person name="Van de Peer Y."/>
            <person name="Miranda-Saavedra D."/>
            <person name="Barton G.J."/>
            <person name="Westrop G.D."/>
            <person name="Mueller S."/>
            <person name="Dessi D."/>
            <person name="Fiori P.L."/>
            <person name="Ren Q."/>
            <person name="Paulsen I."/>
            <person name="Zhang H."/>
            <person name="Bastida-Corcuera F.D."/>
            <person name="Simoes-Barbosa A."/>
            <person name="Brown M.T."/>
            <person name="Hayes R.D."/>
            <person name="Mukherjee M."/>
            <person name="Okumura C.Y."/>
            <person name="Schneider R."/>
            <person name="Smith A.J."/>
            <person name="Vanacova S."/>
            <person name="Villalvazo M."/>
            <person name="Haas B.J."/>
            <person name="Pertea M."/>
            <person name="Feldblyum T.V."/>
            <person name="Utterback T.R."/>
            <person name="Shu C.L."/>
            <person name="Osoegawa K."/>
            <person name="de Jong P.J."/>
            <person name="Hrdy I."/>
            <person name="Horvathova L."/>
            <person name="Zubacova Z."/>
            <person name="Dolezal P."/>
            <person name="Malik S.B."/>
            <person name="Logsdon J.M. Jr."/>
            <person name="Henze K."/>
            <person name="Gupta A."/>
            <person name="Wang C.C."/>
            <person name="Dunne R.L."/>
            <person name="Upcroft J.A."/>
            <person name="Upcroft P."/>
            <person name="White O."/>
            <person name="Salzberg S.L."/>
            <person name="Tang P."/>
            <person name="Chiu C.-H."/>
            <person name="Lee Y.-S."/>
            <person name="Embley T.M."/>
            <person name="Coombs G.H."/>
            <person name="Mottram J.C."/>
            <person name="Tachezy J."/>
            <person name="Fraser-Liggett C.M."/>
            <person name="Johnson P.J."/>
        </authorList>
    </citation>
    <scope>NUCLEOTIDE SEQUENCE [LARGE SCALE GENOMIC DNA]</scope>
    <source>
        <strain evidence="3">G3</strain>
    </source>
</reference>
<name>A2DB42_TRIV3</name>
<evidence type="ECO:0000313" key="3">
    <source>
        <dbReference type="EMBL" id="EAY22372.1"/>
    </source>
</evidence>
<dbReference type="RefSeq" id="XP_001583358.1">
    <property type="nucleotide sequence ID" value="XM_001583308.1"/>
</dbReference>
<dbReference type="EMBL" id="DS113184">
    <property type="protein sequence ID" value="EAY22372.1"/>
    <property type="molecule type" value="Genomic_DNA"/>
</dbReference>
<dbReference type="PROSITE" id="PS51294">
    <property type="entry name" value="HTH_MYB"/>
    <property type="match status" value="2"/>
</dbReference>
<dbReference type="InParanoid" id="A2DB42"/>
<dbReference type="SMR" id="A2DB42"/>
<dbReference type="OrthoDB" id="2143914at2759"/>
<dbReference type="Gene3D" id="1.10.10.60">
    <property type="entry name" value="Homeodomain-like"/>
    <property type="match status" value="2"/>
</dbReference>
<dbReference type="GO" id="GO:0006355">
    <property type="term" value="P:regulation of DNA-templated transcription"/>
    <property type="evidence" value="ECO:0000318"/>
    <property type="project" value="GO_Central"/>
</dbReference>
<dbReference type="AlphaFoldDB" id="A2DB42"/>
<dbReference type="VEuPathDB" id="TrichDB:TVAG_378510"/>
<keyword evidence="4" id="KW-1185">Reference proteome</keyword>
<dbReference type="SUPFAM" id="SSF46689">
    <property type="entry name" value="Homeodomain-like"/>
    <property type="match status" value="1"/>
</dbReference>
<evidence type="ECO:0000259" key="1">
    <source>
        <dbReference type="PROSITE" id="PS50090"/>
    </source>
</evidence>
<dbReference type="VEuPathDB" id="TrichDB:TVAGG3_0509760"/>
<dbReference type="eggNOG" id="KOG0048">
    <property type="taxonomic scope" value="Eukaryota"/>
</dbReference>
<dbReference type="PANTHER" id="PTHR45614:SF69">
    <property type="entry name" value="CHROMOSOME UNDETERMINED SCAFFOLD_38, WHOLE GENOME SHOTGUN SEQUENCE"/>
    <property type="match status" value="1"/>
</dbReference>
<feature type="domain" description="HTH myb-type" evidence="2">
    <location>
        <begin position="1"/>
        <end position="52"/>
    </location>
</feature>
<dbReference type="GO" id="GO:0000981">
    <property type="term" value="F:DNA-binding transcription factor activity, RNA polymerase II-specific"/>
    <property type="evidence" value="ECO:0000318"/>
    <property type="project" value="GO_Central"/>
</dbReference>
<keyword evidence="3" id="KW-0238">DNA-binding</keyword>
<feature type="domain" description="Myb-like" evidence="1">
    <location>
        <begin position="6"/>
        <end position="52"/>
    </location>
</feature>
<reference evidence="3" key="1">
    <citation type="submission" date="2006-10" db="EMBL/GenBank/DDBJ databases">
        <authorList>
            <person name="Amadeo P."/>
            <person name="Zhao Q."/>
            <person name="Wortman J."/>
            <person name="Fraser-Liggett C."/>
            <person name="Carlton J."/>
        </authorList>
    </citation>
    <scope>NUCLEOTIDE SEQUENCE</scope>
    <source>
        <strain evidence="3">G3</strain>
    </source>
</reference>
<proteinExistence type="predicted"/>
<feature type="domain" description="HTH myb-type" evidence="2">
    <location>
        <begin position="53"/>
        <end position="107"/>
    </location>
</feature>
<dbReference type="GO" id="GO:0005634">
    <property type="term" value="C:nucleus"/>
    <property type="evidence" value="ECO:0000318"/>
    <property type="project" value="GO_Central"/>
</dbReference>
<organism evidence="3 4">
    <name type="scientific">Trichomonas vaginalis (strain ATCC PRA-98 / G3)</name>
    <dbReference type="NCBI Taxonomy" id="412133"/>
    <lineage>
        <taxon>Eukaryota</taxon>
        <taxon>Metamonada</taxon>
        <taxon>Parabasalia</taxon>
        <taxon>Trichomonadida</taxon>
        <taxon>Trichomonadidae</taxon>
        <taxon>Trichomonas</taxon>
    </lineage>
</organism>
<dbReference type="SMART" id="SM00717">
    <property type="entry name" value="SANT"/>
    <property type="match status" value="2"/>
</dbReference>
<gene>
    <name evidence="3" type="ORF">TVAG_378510</name>
</gene>
<dbReference type="InterPro" id="IPR017930">
    <property type="entry name" value="Myb_dom"/>
</dbReference>
<dbReference type="PROSITE" id="PS50090">
    <property type="entry name" value="MYB_LIKE"/>
    <property type="match status" value="2"/>
</dbReference>
<accession>A2DB42</accession>
<dbReference type="InterPro" id="IPR001005">
    <property type="entry name" value="SANT/Myb"/>
</dbReference>
<dbReference type="PANTHER" id="PTHR45614">
    <property type="entry name" value="MYB PROTEIN-RELATED"/>
    <property type="match status" value="1"/>
</dbReference>
<dbReference type="KEGG" id="tva:75658712"/>
<evidence type="ECO:0000259" key="2">
    <source>
        <dbReference type="PROSITE" id="PS51294"/>
    </source>
</evidence>
<dbReference type="Pfam" id="PF00249">
    <property type="entry name" value="Myb_DNA-binding"/>
    <property type="match status" value="2"/>
</dbReference>
<dbReference type="InterPro" id="IPR050560">
    <property type="entry name" value="MYB_TF"/>
</dbReference>
<dbReference type="GO" id="GO:0000978">
    <property type="term" value="F:RNA polymerase II cis-regulatory region sequence-specific DNA binding"/>
    <property type="evidence" value="ECO:0000318"/>
    <property type="project" value="GO_Central"/>
</dbReference>
<feature type="domain" description="Myb-like" evidence="1">
    <location>
        <begin position="53"/>
        <end position="103"/>
    </location>
</feature>
<sequence>MSQSLRKTFTKKNDEKLLSIIKSIGTHNWKKVAEKMTNFTARQCKDRYNIYLKEANKQEPWTAEEDQLLIKLQSEIGSHWTQISNFFEGRNINNIKNRWHRFIKFRVEGEMAKKENENQAEEQIQPKDDHHSISFPDLLKGIEFPQDEAFMELCFL</sequence>
<dbReference type="STRING" id="5722.A2DB42"/>
<dbReference type="InterPro" id="IPR009057">
    <property type="entry name" value="Homeodomain-like_sf"/>
</dbReference>
<protein>
    <submittedName>
        <fullName evidence="3">Myb-like DNA-binding domain containing protein</fullName>
    </submittedName>
</protein>
<evidence type="ECO:0000313" key="4">
    <source>
        <dbReference type="Proteomes" id="UP000001542"/>
    </source>
</evidence>
<dbReference type="CDD" id="cd00167">
    <property type="entry name" value="SANT"/>
    <property type="match status" value="2"/>
</dbReference>